<sequence>MPIVPLAQEPGECEPPCPARAQLLAGCPEHTRAVGTHADLCGEWELEEKCLDIHRQIALQEKHDAEGISHLAKAVDEALAQDFELHSASPHASYCSVSGKTLHRRKAHFQYLLNHWLQILSTVLPVSCRVLPRPWQVLEELHFQPPQAQRLWLSWWDSTRLGLLAGLTEDLLQSVLSYLQVSGKLLYFEDSTALKEHVFHNLTCLIDILNVFFQRDASFLLHKLLLGLSGEGEGEGEGFPTITVPTPASCPGPAGLAAPTGAVGEDGTLSLSDSSKDKPLNGSTAWNKFPCYAQNEVPHAEDWINGTNLAGQCFQAKQLQIEYGFPFNFPPGFFARSDAQINSHVVHRSDRKFQIFAYRGKFPLVVTYQPTKGVLQPDTLSIASNASLPNI</sequence>
<dbReference type="STRING" id="10029.G3INZ2"/>
<dbReference type="EMBL" id="JH007988">
    <property type="protein sequence ID" value="EGW13997.1"/>
    <property type="molecule type" value="Genomic_DNA"/>
</dbReference>
<protein>
    <submittedName>
        <fullName evidence="1">Malignant fibrous histiocytoma-amplified sequence 1</fullName>
    </submittedName>
</protein>
<evidence type="ECO:0000313" key="1">
    <source>
        <dbReference type="EMBL" id="EGW13997.1"/>
    </source>
</evidence>
<accession>G3INZ2</accession>
<dbReference type="InParanoid" id="G3INZ2"/>
<proteinExistence type="predicted"/>
<name>G3INZ2_CRIGR</name>
<dbReference type="AlphaFoldDB" id="G3INZ2"/>
<organism evidence="1 2">
    <name type="scientific">Cricetulus griseus</name>
    <name type="common">Chinese hamster</name>
    <name type="synonym">Cricetulus barabensis griseus</name>
    <dbReference type="NCBI Taxonomy" id="10029"/>
    <lineage>
        <taxon>Eukaryota</taxon>
        <taxon>Metazoa</taxon>
        <taxon>Chordata</taxon>
        <taxon>Craniata</taxon>
        <taxon>Vertebrata</taxon>
        <taxon>Euteleostomi</taxon>
        <taxon>Mammalia</taxon>
        <taxon>Eutheria</taxon>
        <taxon>Euarchontoglires</taxon>
        <taxon>Glires</taxon>
        <taxon>Rodentia</taxon>
        <taxon>Myomorpha</taxon>
        <taxon>Muroidea</taxon>
        <taxon>Cricetidae</taxon>
        <taxon>Cricetinae</taxon>
        <taxon>Cricetulus</taxon>
    </lineage>
</organism>
<gene>
    <name evidence="1" type="ORF">I79_025690</name>
</gene>
<dbReference type="Proteomes" id="UP000001075">
    <property type="component" value="Unassembled WGS sequence"/>
</dbReference>
<evidence type="ECO:0000313" key="2">
    <source>
        <dbReference type="Proteomes" id="UP000001075"/>
    </source>
</evidence>
<reference evidence="2" key="1">
    <citation type="journal article" date="2011" name="Nat. Biotechnol.">
        <title>The genomic sequence of the Chinese hamster ovary (CHO)-K1 cell line.</title>
        <authorList>
            <person name="Xu X."/>
            <person name="Nagarajan H."/>
            <person name="Lewis N.E."/>
            <person name="Pan S."/>
            <person name="Cai Z."/>
            <person name="Liu X."/>
            <person name="Chen W."/>
            <person name="Xie M."/>
            <person name="Wang W."/>
            <person name="Hammond S."/>
            <person name="Andersen M.R."/>
            <person name="Neff N."/>
            <person name="Passarelli B."/>
            <person name="Koh W."/>
            <person name="Fan H.C."/>
            <person name="Wang J."/>
            <person name="Gui Y."/>
            <person name="Lee K.H."/>
            <person name="Betenbaugh M.J."/>
            <person name="Quake S.R."/>
            <person name="Famili I."/>
            <person name="Palsson B.O."/>
            <person name="Wang J."/>
        </authorList>
    </citation>
    <scope>NUCLEOTIDE SEQUENCE [LARGE SCALE GENOMIC DNA]</scope>
    <source>
        <strain evidence="2">CHO K1 cell line</strain>
    </source>
</reference>